<reference evidence="2 3" key="1">
    <citation type="submission" date="2024-06" db="EMBL/GenBank/DDBJ databases">
        <title>Caproicibacterium argilliputei sp. nov, a novel caproic acid producing anaerobic bacterium isolated from pit mud.</title>
        <authorList>
            <person name="Xia S."/>
        </authorList>
    </citation>
    <scope>NUCLEOTIDE SEQUENCE [LARGE SCALE GENOMIC DNA]</scope>
    <source>
        <strain evidence="2 3">ZCY20-5</strain>
    </source>
</reference>
<keyword evidence="3" id="KW-1185">Reference proteome</keyword>
<reference evidence="3" key="3">
    <citation type="submission" date="2024-06" db="EMBL/GenBank/DDBJ databases">
        <authorList>
            <person name="Zeng C."/>
        </authorList>
    </citation>
    <scope>NUCLEOTIDE SEQUENCE [LARGE SCALE GENOMIC DNA]</scope>
    <source>
        <strain evidence="3">ZCY20-5</strain>
    </source>
</reference>
<accession>A0AA97DB24</accession>
<proteinExistence type="predicted"/>
<dbReference type="InterPro" id="IPR000182">
    <property type="entry name" value="GNAT_dom"/>
</dbReference>
<dbReference type="InterPro" id="IPR016181">
    <property type="entry name" value="Acyl_CoA_acyltransferase"/>
</dbReference>
<organism evidence="2 3">
    <name type="scientific">Caproicibacterium argilliputei</name>
    <dbReference type="NCBI Taxonomy" id="3030016"/>
    <lineage>
        <taxon>Bacteria</taxon>
        <taxon>Bacillati</taxon>
        <taxon>Bacillota</taxon>
        <taxon>Clostridia</taxon>
        <taxon>Eubacteriales</taxon>
        <taxon>Oscillospiraceae</taxon>
        <taxon>Caproicibacterium</taxon>
    </lineage>
</organism>
<feature type="domain" description="N-acetyltransferase" evidence="1">
    <location>
        <begin position="5"/>
        <end position="160"/>
    </location>
</feature>
<name>A0AA97DB24_9FIRM</name>
<reference evidence="3" key="2">
    <citation type="submission" date="2024-06" db="EMBL/GenBank/DDBJ databases">
        <title>Caproicibacterium argilliputei sp. nov, a novel caproic acid producing anaerobic bacterium isolated from pit mud.</title>
        <authorList>
            <person name="Zeng C."/>
        </authorList>
    </citation>
    <scope>NUCLEOTIDE SEQUENCE [LARGE SCALE GENOMIC DNA]</scope>
    <source>
        <strain evidence="3">ZCY20-5</strain>
    </source>
</reference>
<dbReference type="Gene3D" id="3.40.630.30">
    <property type="match status" value="1"/>
</dbReference>
<dbReference type="GO" id="GO:0016747">
    <property type="term" value="F:acyltransferase activity, transferring groups other than amino-acyl groups"/>
    <property type="evidence" value="ECO:0007669"/>
    <property type="project" value="InterPro"/>
</dbReference>
<protein>
    <submittedName>
        <fullName evidence="2">GNAT family N-acetyltransferase</fullName>
    </submittedName>
</protein>
<evidence type="ECO:0000313" key="3">
    <source>
        <dbReference type="Proteomes" id="UP001300604"/>
    </source>
</evidence>
<dbReference type="Proteomes" id="UP001300604">
    <property type="component" value="Chromosome"/>
</dbReference>
<dbReference type="RefSeq" id="WP_275844945.1">
    <property type="nucleotide sequence ID" value="NZ_CP135996.1"/>
</dbReference>
<gene>
    <name evidence="2" type="ORF">PXC00_00350</name>
</gene>
<evidence type="ECO:0000313" key="2">
    <source>
        <dbReference type="EMBL" id="WOC32350.1"/>
    </source>
</evidence>
<evidence type="ECO:0000259" key="1">
    <source>
        <dbReference type="PROSITE" id="PS51186"/>
    </source>
</evidence>
<dbReference type="KEGG" id="carl:PXC00_00350"/>
<dbReference type="EMBL" id="CP135996">
    <property type="protein sequence ID" value="WOC32350.1"/>
    <property type="molecule type" value="Genomic_DNA"/>
</dbReference>
<dbReference type="AlphaFoldDB" id="A0AA97DB24"/>
<dbReference type="Pfam" id="PF00583">
    <property type="entry name" value="Acetyltransf_1"/>
    <property type="match status" value="1"/>
</dbReference>
<dbReference type="SUPFAM" id="SSF55729">
    <property type="entry name" value="Acyl-CoA N-acyltransferases (Nat)"/>
    <property type="match status" value="1"/>
</dbReference>
<sequence>MAGKFIWSDFSQINLNDPFFSSLKSDYSDFSSWFNRKANEHRPALVFYDENGIGAFISLKPETQEILTTQGKIPSKPRLKISTIRIAERFRGQRLGEGALGVCLWKWQESQLPEIYVTVFEKHRLLIDLFQKFGFSMAGKSPIGENIYIKCRYSLDCSNPYACFPFIKPFQKAGIIPINDIYHDKLFPYSELKGNNGQIEEETAGNGVTKIFIAAPFEPTVYTIDEPIFIYRKFSGEHKQYKSVVTSFCTITKIDIIKSSSKTVSLFDFLDLAGNKTVFSHEELTALYYKKQTLLAIQMVYNGFFGNGHNVIQKNLHEQGLFNCHPYQISYSPQQFNQILRMGDVHAENVIIN</sequence>
<dbReference type="PROSITE" id="PS51186">
    <property type="entry name" value="GNAT"/>
    <property type="match status" value="1"/>
</dbReference>